<dbReference type="NCBIfam" id="TIGR00239">
    <property type="entry name" value="2oxo_dh_E1"/>
    <property type="match status" value="1"/>
</dbReference>
<gene>
    <name evidence="8" type="ORF">SHI21_08100</name>
</gene>
<dbReference type="Gene3D" id="3.40.50.11610">
    <property type="entry name" value="Multifunctional 2-oxoglutarate metabolism enzyme, C-terminal domain"/>
    <property type="match status" value="1"/>
</dbReference>
<dbReference type="Pfam" id="PF16078">
    <property type="entry name" value="2-oxogl_dehyd_N"/>
    <property type="match status" value="1"/>
</dbReference>
<comment type="cofactor">
    <cofactor evidence="1">
        <name>thiamine diphosphate</name>
        <dbReference type="ChEBI" id="CHEBI:58937"/>
    </cofactor>
</comment>
<dbReference type="EMBL" id="JAYGJQ010000001">
    <property type="protein sequence ID" value="MEA9356159.1"/>
    <property type="molecule type" value="Genomic_DNA"/>
</dbReference>
<dbReference type="NCBIfam" id="NF006914">
    <property type="entry name" value="PRK09404.1"/>
    <property type="match status" value="1"/>
</dbReference>
<evidence type="ECO:0000256" key="4">
    <source>
        <dbReference type="ARBA" id="ARBA00012280"/>
    </source>
</evidence>
<dbReference type="InterPro" id="IPR042179">
    <property type="entry name" value="KGD_C_sf"/>
</dbReference>
<evidence type="ECO:0000259" key="7">
    <source>
        <dbReference type="SMART" id="SM00861"/>
    </source>
</evidence>
<dbReference type="Gene3D" id="1.10.287.1150">
    <property type="entry name" value="TPP helical domain"/>
    <property type="match status" value="1"/>
</dbReference>
<sequence>MSKIFDFSALSSSDITFIDSLYDNFRSNPESVDESWQRFFQGFEFQSGSFGTAGTSGEGITDAKLRAEINVFRIIQSFRSRGHLLADTNPIRPRRDRKARISLEEYGLSDADRKTVFQCGEFLGIGPATLDQILDHMKEIYCAKIGFQYMHSNNTDIRRFMREKIESTAKKIEISIDKKKRILQKLNEANVFENFLQTKYVGQKRFSLEGGEATIPALDAIINKGAELGAKEFVIGMAHRGRLNVLANTVGKTYEYIFTEFEGGSQEELSGHTGDVKYHMGFTSVQKTMMDKEVFVKLLPNPSHLETVAPVAIGYCRALEDNHYNNDFSKVIPIIIHGDAAVAGQGVVYETLQMSKLKAYNVGGSIHMVINNQIGFTTDIEDARSSQYCVSVAKAIEVPIIQVNGDDPEAVVYAVELAVEFRQKFNEDIFIDIVCYRKYGHNEGDEPRYTQPHLYGLITKHKNPRELYLDQLMASGKIEAKLAADMMDAYKQLLSDRFNNVRQNEVPKKSKGPHKDWEGMEFSNANSFDESPATGVKREVLDRVAKAINTVPAGMELMKKAQKVLDDRQAFYDGDKLDWALGELLAYGSLLDEGHPLRFTGQDVVRGTFSHRQAKMFDERTNEAYCGLENISPKQGRVGLYNSLLSEYAVLGFEYGYAWGSPQALTIWEAQFGDFSNGAQIMIDQYITSAEVKWQRMNGLVMLLPHGNEGAGPEHSSARPERYLQMAADNNVVVANCTTPANMFHLLRRQIAWNFRKPAIVMTPKSLLRDPRCTSTREELSNGRFQEVLDDPNTGKKVTRLILCTGKIYYDMYEKKIADKRDDVAIVRLEQIHPLPEKQLAKILEKYKGAETVWVQEEAKNQGYWTYLLRFDMFRDFKLISRKSSASPATGFSNVHKKEQAEIVTKAFSKEG</sequence>
<dbReference type="RefSeq" id="WP_323575837.1">
    <property type="nucleotide sequence ID" value="NZ_JAYGJQ010000001.1"/>
</dbReference>
<dbReference type="SMART" id="SM00861">
    <property type="entry name" value="Transket_pyr"/>
    <property type="match status" value="1"/>
</dbReference>
<dbReference type="InterPro" id="IPR032106">
    <property type="entry name" value="2-oxogl_dehyd_N"/>
</dbReference>
<evidence type="ECO:0000256" key="6">
    <source>
        <dbReference type="ARBA" id="ARBA00023052"/>
    </source>
</evidence>
<comment type="function">
    <text evidence="2">E1 component of the 2-oxoglutarate dehydrogenase (OGDH) complex which catalyzes the decarboxylation of 2-oxoglutarate, the first step in the conversion of 2-oxoglutarate to succinyl-CoA and CO(2).</text>
</comment>
<dbReference type="Pfam" id="PF00676">
    <property type="entry name" value="E1_dh"/>
    <property type="match status" value="1"/>
</dbReference>
<evidence type="ECO:0000256" key="1">
    <source>
        <dbReference type="ARBA" id="ARBA00001964"/>
    </source>
</evidence>
<dbReference type="InterPro" id="IPR001017">
    <property type="entry name" value="DH_E1"/>
</dbReference>
<evidence type="ECO:0000313" key="9">
    <source>
        <dbReference type="Proteomes" id="UP001302274"/>
    </source>
</evidence>
<dbReference type="PANTHER" id="PTHR23152">
    <property type="entry name" value="2-OXOGLUTARATE DEHYDROGENASE"/>
    <property type="match status" value="1"/>
</dbReference>
<feature type="domain" description="Transketolase-like pyrimidine-binding" evidence="7">
    <location>
        <begin position="577"/>
        <end position="770"/>
    </location>
</feature>
<comment type="similarity">
    <text evidence="3">Belongs to the alpha-ketoglutarate dehydrogenase family.</text>
</comment>
<dbReference type="Gene3D" id="3.40.50.12470">
    <property type="match status" value="1"/>
</dbReference>
<dbReference type="CDD" id="cd02016">
    <property type="entry name" value="TPP_E1_OGDC_like"/>
    <property type="match status" value="1"/>
</dbReference>
<keyword evidence="5 8" id="KW-0560">Oxidoreductase</keyword>
<comment type="caution">
    <text evidence="8">The sequence shown here is derived from an EMBL/GenBank/DDBJ whole genome shotgun (WGS) entry which is preliminary data.</text>
</comment>
<evidence type="ECO:0000256" key="3">
    <source>
        <dbReference type="ARBA" id="ARBA00006936"/>
    </source>
</evidence>
<organism evidence="8 9">
    <name type="scientific">Bacteriovorax antarcticus</name>
    <dbReference type="NCBI Taxonomy" id="3088717"/>
    <lineage>
        <taxon>Bacteria</taxon>
        <taxon>Pseudomonadati</taxon>
        <taxon>Bdellovibrionota</taxon>
        <taxon>Bacteriovoracia</taxon>
        <taxon>Bacteriovoracales</taxon>
        <taxon>Bacteriovoracaceae</taxon>
        <taxon>Bacteriovorax</taxon>
    </lineage>
</organism>
<proteinExistence type="inferred from homology"/>
<dbReference type="SUPFAM" id="SSF52518">
    <property type="entry name" value="Thiamin diphosphate-binding fold (THDP-binding)"/>
    <property type="match status" value="2"/>
</dbReference>
<keyword evidence="6" id="KW-0786">Thiamine pyrophosphate</keyword>
<dbReference type="InterPro" id="IPR005475">
    <property type="entry name" value="Transketolase-like_Pyr-bd"/>
</dbReference>
<dbReference type="EC" id="1.2.4.2" evidence="4"/>
<dbReference type="Pfam" id="PF02779">
    <property type="entry name" value="Transket_pyr"/>
    <property type="match status" value="1"/>
</dbReference>
<dbReference type="InterPro" id="IPR029061">
    <property type="entry name" value="THDP-binding"/>
</dbReference>
<dbReference type="InterPro" id="IPR031717">
    <property type="entry name" value="ODO-1/KGD_C"/>
</dbReference>
<protein>
    <recommendedName>
        <fullName evidence="4">oxoglutarate dehydrogenase (succinyl-transferring)</fullName>
        <ecNumber evidence="4">1.2.4.2</ecNumber>
    </recommendedName>
</protein>
<name>A0ABU5VUW3_9BACT</name>
<dbReference type="PANTHER" id="PTHR23152:SF4">
    <property type="entry name" value="2-OXOADIPATE DEHYDROGENASE COMPLEX COMPONENT E1"/>
    <property type="match status" value="1"/>
</dbReference>
<dbReference type="GO" id="GO:0004591">
    <property type="term" value="F:oxoglutarate dehydrogenase (succinyl-transferring) activity"/>
    <property type="evidence" value="ECO:0007669"/>
    <property type="project" value="UniProtKB-EC"/>
</dbReference>
<dbReference type="Gene3D" id="3.40.50.970">
    <property type="match status" value="1"/>
</dbReference>
<dbReference type="PIRSF" id="PIRSF000157">
    <property type="entry name" value="Oxoglu_dh_E1"/>
    <property type="match status" value="1"/>
</dbReference>
<dbReference type="NCBIfam" id="NF008907">
    <property type="entry name" value="PRK12270.1"/>
    <property type="match status" value="1"/>
</dbReference>
<reference evidence="8 9" key="1">
    <citation type="submission" date="2023-11" db="EMBL/GenBank/DDBJ databases">
        <title>A Novel Polar Bacteriovorax (B. antarcticus) Isolated from the Biocrust in Antarctica.</title>
        <authorList>
            <person name="Mun W."/>
            <person name="Choi S.Y."/>
            <person name="Mitchell R.J."/>
        </authorList>
    </citation>
    <scope>NUCLEOTIDE SEQUENCE [LARGE SCALE GENOMIC DNA]</scope>
    <source>
        <strain evidence="8 9">PP10</strain>
    </source>
</reference>
<keyword evidence="9" id="KW-1185">Reference proteome</keyword>
<evidence type="ECO:0000313" key="8">
    <source>
        <dbReference type="EMBL" id="MEA9356159.1"/>
    </source>
</evidence>
<evidence type="ECO:0000256" key="2">
    <source>
        <dbReference type="ARBA" id="ARBA00003906"/>
    </source>
</evidence>
<dbReference type="InterPro" id="IPR011603">
    <property type="entry name" value="2oxoglutarate_DH_E1"/>
</dbReference>
<evidence type="ECO:0000256" key="5">
    <source>
        <dbReference type="ARBA" id="ARBA00023002"/>
    </source>
</evidence>
<accession>A0ABU5VUW3</accession>
<dbReference type="Proteomes" id="UP001302274">
    <property type="component" value="Unassembled WGS sequence"/>
</dbReference>
<dbReference type="Pfam" id="PF16870">
    <property type="entry name" value="OxoGdeHyase_C"/>
    <property type="match status" value="1"/>
</dbReference>